<dbReference type="GO" id="GO:0016020">
    <property type="term" value="C:membrane"/>
    <property type="evidence" value="ECO:0007669"/>
    <property type="project" value="UniProtKB-SubCell"/>
</dbReference>
<dbReference type="EMBL" id="ML978080">
    <property type="protein sequence ID" value="KAF2009122.1"/>
    <property type="molecule type" value="Genomic_DNA"/>
</dbReference>
<dbReference type="InterPro" id="IPR052337">
    <property type="entry name" value="SAT4-like"/>
</dbReference>
<evidence type="ECO:0000256" key="4">
    <source>
        <dbReference type="ARBA" id="ARBA00023136"/>
    </source>
</evidence>
<dbReference type="Proteomes" id="UP000799778">
    <property type="component" value="Unassembled WGS sequence"/>
</dbReference>
<dbReference type="PANTHER" id="PTHR33048">
    <property type="entry name" value="PTH11-LIKE INTEGRAL MEMBRANE PROTEIN (AFU_ORTHOLOGUE AFUA_5G11245)"/>
    <property type="match status" value="1"/>
</dbReference>
<evidence type="ECO:0000256" key="1">
    <source>
        <dbReference type="ARBA" id="ARBA00004141"/>
    </source>
</evidence>
<protein>
    <recommendedName>
        <fullName evidence="7">Rhodopsin domain-containing protein</fullName>
    </recommendedName>
</protein>
<dbReference type="InterPro" id="IPR049326">
    <property type="entry name" value="Rhodopsin_dom_fungi"/>
</dbReference>
<keyword evidence="2 6" id="KW-0812">Transmembrane</keyword>
<evidence type="ECO:0000256" key="3">
    <source>
        <dbReference type="ARBA" id="ARBA00022989"/>
    </source>
</evidence>
<feature type="transmembrane region" description="Helical" evidence="6">
    <location>
        <begin position="19"/>
        <end position="38"/>
    </location>
</feature>
<feature type="transmembrane region" description="Helical" evidence="6">
    <location>
        <begin position="182"/>
        <end position="202"/>
    </location>
</feature>
<dbReference type="OrthoDB" id="5331848at2759"/>
<dbReference type="AlphaFoldDB" id="A0A6A5X853"/>
<dbReference type="PANTHER" id="PTHR33048:SF155">
    <property type="entry name" value="INTEGRAL MEMBRANE PROTEIN"/>
    <property type="match status" value="1"/>
</dbReference>
<comment type="similarity">
    <text evidence="5">Belongs to the SAT4 family.</text>
</comment>
<reference evidence="8" key="1">
    <citation type="journal article" date="2020" name="Stud. Mycol.">
        <title>101 Dothideomycetes genomes: a test case for predicting lifestyles and emergence of pathogens.</title>
        <authorList>
            <person name="Haridas S."/>
            <person name="Albert R."/>
            <person name="Binder M."/>
            <person name="Bloem J."/>
            <person name="Labutti K."/>
            <person name="Salamov A."/>
            <person name="Andreopoulos B."/>
            <person name="Baker S."/>
            <person name="Barry K."/>
            <person name="Bills G."/>
            <person name="Bluhm B."/>
            <person name="Cannon C."/>
            <person name="Castanera R."/>
            <person name="Culley D."/>
            <person name="Daum C."/>
            <person name="Ezra D."/>
            <person name="Gonzalez J."/>
            <person name="Henrissat B."/>
            <person name="Kuo A."/>
            <person name="Liang C."/>
            <person name="Lipzen A."/>
            <person name="Lutzoni F."/>
            <person name="Magnuson J."/>
            <person name="Mondo S."/>
            <person name="Nolan M."/>
            <person name="Ohm R."/>
            <person name="Pangilinan J."/>
            <person name="Park H.-J."/>
            <person name="Ramirez L."/>
            <person name="Alfaro M."/>
            <person name="Sun H."/>
            <person name="Tritt A."/>
            <person name="Yoshinaga Y."/>
            <person name="Zwiers L.-H."/>
            <person name="Turgeon B."/>
            <person name="Goodwin S."/>
            <person name="Spatafora J."/>
            <person name="Crous P."/>
            <person name="Grigoriev I."/>
        </authorList>
    </citation>
    <scope>NUCLEOTIDE SEQUENCE</scope>
    <source>
        <strain evidence="8">CBS 175.79</strain>
    </source>
</reference>
<evidence type="ECO:0000313" key="8">
    <source>
        <dbReference type="EMBL" id="KAF2009122.1"/>
    </source>
</evidence>
<accession>A0A6A5X853</accession>
<comment type="subcellular location">
    <subcellularLocation>
        <location evidence="1">Membrane</location>
        <topology evidence="1">Multi-pass membrane protein</topology>
    </subcellularLocation>
</comment>
<name>A0A6A5X853_9PLEO</name>
<evidence type="ECO:0000313" key="9">
    <source>
        <dbReference type="Proteomes" id="UP000799778"/>
    </source>
</evidence>
<organism evidence="8 9">
    <name type="scientific">Aaosphaeria arxii CBS 175.79</name>
    <dbReference type="NCBI Taxonomy" id="1450172"/>
    <lineage>
        <taxon>Eukaryota</taxon>
        <taxon>Fungi</taxon>
        <taxon>Dikarya</taxon>
        <taxon>Ascomycota</taxon>
        <taxon>Pezizomycotina</taxon>
        <taxon>Dothideomycetes</taxon>
        <taxon>Pleosporomycetidae</taxon>
        <taxon>Pleosporales</taxon>
        <taxon>Pleosporales incertae sedis</taxon>
        <taxon>Aaosphaeria</taxon>
    </lineage>
</organism>
<proteinExistence type="inferred from homology"/>
<feature type="transmembrane region" description="Helical" evidence="6">
    <location>
        <begin position="58"/>
        <end position="78"/>
    </location>
</feature>
<keyword evidence="3 6" id="KW-1133">Transmembrane helix</keyword>
<evidence type="ECO:0000256" key="6">
    <source>
        <dbReference type="SAM" id="Phobius"/>
    </source>
</evidence>
<feature type="transmembrane region" description="Helical" evidence="6">
    <location>
        <begin position="98"/>
        <end position="123"/>
    </location>
</feature>
<gene>
    <name evidence="8" type="ORF">BU24DRAFT_429047</name>
</gene>
<keyword evidence="4 6" id="KW-0472">Membrane</keyword>
<feature type="transmembrane region" description="Helical" evidence="6">
    <location>
        <begin position="214"/>
        <end position="234"/>
    </location>
</feature>
<evidence type="ECO:0000256" key="2">
    <source>
        <dbReference type="ARBA" id="ARBA00022692"/>
    </source>
</evidence>
<keyword evidence="9" id="KW-1185">Reference proteome</keyword>
<feature type="transmembrane region" description="Helical" evidence="6">
    <location>
        <begin position="135"/>
        <end position="162"/>
    </location>
</feature>
<dbReference type="Pfam" id="PF20684">
    <property type="entry name" value="Fung_rhodopsin"/>
    <property type="match status" value="1"/>
</dbReference>
<sequence>MDAQAAKAAIVQKEALDVFIVQATAASWPFFILATLVFCMRTVSRIRFTEAKLGIEDIIISLSYFCDVVRMVTFQLALTYTKKVTIPTIAETSPDATFWGLFTCSWAFISCTLPKVGVAILLIRIFNPPKSARTAILVCVNIFFLYCFVGFFICFVQCTPMAGQWNPFKYPETKCWPRNVQMIYALVGSSSSALLDFLFALYPGYMIWGLKMPLWKKISTICFMSLGFLAFAFATVKVVNNGSLLGNPTIVELFTKVIHIGLWNSLENDFIIIAACLPSTRPLFRRCNTIAKTHLTASRPTRMNSDSESHNSFALKKPEPLEITDPRWHEGKLEPTHTMNSIYVRHDVIVERPDPWGTSKQSV</sequence>
<dbReference type="GeneID" id="54287031"/>
<feature type="domain" description="Rhodopsin" evidence="7">
    <location>
        <begin position="40"/>
        <end position="286"/>
    </location>
</feature>
<dbReference type="RefSeq" id="XP_033377461.1">
    <property type="nucleotide sequence ID" value="XM_033529634.1"/>
</dbReference>
<evidence type="ECO:0000259" key="7">
    <source>
        <dbReference type="Pfam" id="PF20684"/>
    </source>
</evidence>
<evidence type="ECO:0000256" key="5">
    <source>
        <dbReference type="ARBA" id="ARBA00038359"/>
    </source>
</evidence>